<keyword evidence="3" id="KW-1185">Reference proteome</keyword>
<evidence type="ECO:0000256" key="1">
    <source>
        <dbReference type="SAM" id="MobiDB-lite"/>
    </source>
</evidence>
<organism evidence="2 3">
    <name type="scientific">Acrodontium crateriforme</name>
    <dbReference type="NCBI Taxonomy" id="150365"/>
    <lineage>
        <taxon>Eukaryota</taxon>
        <taxon>Fungi</taxon>
        <taxon>Dikarya</taxon>
        <taxon>Ascomycota</taxon>
        <taxon>Pezizomycotina</taxon>
        <taxon>Dothideomycetes</taxon>
        <taxon>Dothideomycetidae</taxon>
        <taxon>Mycosphaerellales</taxon>
        <taxon>Teratosphaeriaceae</taxon>
        <taxon>Acrodontium</taxon>
    </lineage>
</organism>
<sequence length="325" mass="37392">MDSQNKDLTTIEHILEALLPPHHAENDYVDDDLFEILPIVESPKPLPFYTDDAKDKVTPFNEPMDKEAFEHQFAEIFGKDGQDFSWYEHSELSYTPMWAENVERSLEVTLNYRPEDSLYNELPSILDRSAWKFEPLLFKGYPDGVLCGYAKGVTDWSTVIMLIARRPNTSPHVSCVLVHSLVGPKVMTHQILRSELICILSIIRHRMRRREWRAHKIFPVSVYTLTGQHIRITQAYFEHGKLLLHRTEPLEIPVTKDKSAQKMFLRWILSKPLDSIPKAKVVEQTTVHETSPRPALLPPLVQSPGRRDSQSPLRGQGKPPNVSTN</sequence>
<evidence type="ECO:0000313" key="2">
    <source>
        <dbReference type="EMBL" id="WPH01791.1"/>
    </source>
</evidence>
<name>A0AAQ3R586_9PEZI</name>
<dbReference type="Proteomes" id="UP001303373">
    <property type="component" value="Chromosome 6"/>
</dbReference>
<accession>A0AAQ3R586</accession>
<proteinExistence type="predicted"/>
<dbReference type="EMBL" id="CP138585">
    <property type="protein sequence ID" value="WPH01791.1"/>
    <property type="molecule type" value="Genomic_DNA"/>
</dbReference>
<evidence type="ECO:0000313" key="3">
    <source>
        <dbReference type="Proteomes" id="UP001303373"/>
    </source>
</evidence>
<reference evidence="2 3" key="1">
    <citation type="submission" date="2023-11" db="EMBL/GenBank/DDBJ databases">
        <title>An acidophilic fungus is an integral part of prey digestion in a carnivorous sundew plant.</title>
        <authorList>
            <person name="Tsai I.J."/>
        </authorList>
    </citation>
    <scope>NUCLEOTIDE SEQUENCE [LARGE SCALE GENOMIC DNA]</scope>
    <source>
        <strain evidence="2">169a</strain>
    </source>
</reference>
<gene>
    <name evidence="2" type="ORF">R9X50_00464400</name>
</gene>
<dbReference type="AlphaFoldDB" id="A0AAQ3R586"/>
<feature type="region of interest" description="Disordered" evidence="1">
    <location>
        <begin position="285"/>
        <end position="325"/>
    </location>
</feature>
<protein>
    <submittedName>
        <fullName evidence="2">Uncharacterized protein</fullName>
    </submittedName>
</protein>